<feature type="transmembrane region" description="Helical" evidence="1">
    <location>
        <begin position="185"/>
        <end position="207"/>
    </location>
</feature>
<feature type="transmembrane region" description="Helical" evidence="1">
    <location>
        <begin position="52"/>
        <end position="72"/>
    </location>
</feature>
<evidence type="ECO:0000313" key="2">
    <source>
        <dbReference type="EMBL" id="GMT00144.1"/>
    </source>
</evidence>
<keyword evidence="1" id="KW-1133">Transmembrane helix</keyword>
<feature type="transmembrane region" description="Helical" evidence="1">
    <location>
        <begin position="92"/>
        <end position="112"/>
    </location>
</feature>
<keyword evidence="1" id="KW-0812">Transmembrane</keyword>
<reference evidence="2" key="1">
    <citation type="submission" date="2023-10" db="EMBL/GenBank/DDBJ databases">
        <title>Genome assembly of Pristionchus species.</title>
        <authorList>
            <person name="Yoshida K."/>
            <person name="Sommer R.J."/>
        </authorList>
    </citation>
    <scope>NUCLEOTIDE SEQUENCE</scope>
    <source>
        <strain evidence="2">RS0144</strain>
    </source>
</reference>
<feature type="transmembrane region" description="Helical" evidence="1">
    <location>
        <begin position="244"/>
        <end position="267"/>
    </location>
</feature>
<feature type="transmembrane region" description="Helical" evidence="1">
    <location>
        <begin position="323"/>
        <end position="347"/>
    </location>
</feature>
<comment type="caution">
    <text evidence="2">The sequence shown here is derived from an EMBL/GenBank/DDBJ whole genome shotgun (WGS) entry which is preliminary data.</text>
</comment>
<feature type="transmembrane region" description="Helical" evidence="1">
    <location>
        <begin position="124"/>
        <end position="144"/>
    </location>
</feature>
<proteinExistence type="predicted"/>
<organism evidence="2 3">
    <name type="scientific">Pristionchus entomophagus</name>
    <dbReference type="NCBI Taxonomy" id="358040"/>
    <lineage>
        <taxon>Eukaryota</taxon>
        <taxon>Metazoa</taxon>
        <taxon>Ecdysozoa</taxon>
        <taxon>Nematoda</taxon>
        <taxon>Chromadorea</taxon>
        <taxon>Rhabditida</taxon>
        <taxon>Rhabditina</taxon>
        <taxon>Diplogasteromorpha</taxon>
        <taxon>Diplogasteroidea</taxon>
        <taxon>Neodiplogasteridae</taxon>
        <taxon>Pristionchus</taxon>
    </lineage>
</organism>
<feature type="transmembrane region" description="Helical" evidence="1">
    <location>
        <begin position="213"/>
        <end position="232"/>
    </location>
</feature>
<protein>
    <submittedName>
        <fullName evidence="2">Uncharacterized protein</fullName>
    </submittedName>
</protein>
<name>A0AAV5U1T3_9BILA</name>
<accession>A0AAV5U1T3</accession>
<feature type="transmembrane region" description="Helical" evidence="1">
    <location>
        <begin position="279"/>
        <end position="302"/>
    </location>
</feature>
<evidence type="ECO:0000313" key="3">
    <source>
        <dbReference type="Proteomes" id="UP001432027"/>
    </source>
</evidence>
<evidence type="ECO:0000256" key="1">
    <source>
        <dbReference type="SAM" id="Phobius"/>
    </source>
</evidence>
<feature type="transmembrane region" description="Helical" evidence="1">
    <location>
        <begin position="156"/>
        <end position="173"/>
    </location>
</feature>
<gene>
    <name evidence="2" type="ORF">PENTCL1PPCAC_22318</name>
</gene>
<sequence>SFRCRMHKIKAAQRRFDGKERGTKGVVKKKEGGQERGGVISARFGEMMAIPIGWMCSSRCVGSICFVFGMFGRLFHIFDSFIKDDPGSASSFPSYLACPGIVFFSTVSYLLIIGLDNAQSLPQVLTMVCCSGVLAGAIIEEQLAEVTGKIMTNEDFVFLSLSCVSLSLLIHVLNYRWDGLMKDVMVRLFCVIIPAWAIIFCFCKSIGLSSLPLQLLLFTCFTLAVSIIDFFVTDLRTRVTIFNSVFPVQYVGCLVQCFAMVALTTYFTSWRSNLFSNSWFSFAWMVFAGPPVSVFMLVCHLIRWTSEQIFGPGPHNTLFVIRAVLFSWAVAAIAHHFGFIGSGIWALPVNGAKTYKSEYGW</sequence>
<dbReference type="Proteomes" id="UP001432027">
    <property type="component" value="Unassembled WGS sequence"/>
</dbReference>
<keyword evidence="3" id="KW-1185">Reference proteome</keyword>
<dbReference type="AlphaFoldDB" id="A0AAV5U1T3"/>
<feature type="non-terminal residue" evidence="2">
    <location>
        <position position="1"/>
    </location>
</feature>
<keyword evidence="1" id="KW-0472">Membrane</keyword>
<dbReference type="EMBL" id="BTSX01000005">
    <property type="protein sequence ID" value="GMT00144.1"/>
    <property type="molecule type" value="Genomic_DNA"/>
</dbReference>